<accession>A0ACB7VIA3</accession>
<reference evidence="2" key="1">
    <citation type="journal article" date="2022" name="Nat. Commun.">
        <title>Chromosome evolution and the genetic basis of agronomically important traits in greater yam.</title>
        <authorList>
            <person name="Bredeson J.V."/>
            <person name="Lyons J.B."/>
            <person name="Oniyinde I.O."/>
            <person name="Okereke N.R."/>
            <person name="Kolade O."/>
            <person name="Nnabue I."/>
            <person name="Nwadili C.O."/>
            <person name="Hribova E."/>
            <person name="Parker M."/>
            <person name="Nwogha J."/>
            <person name="Shu S."/>
            <person name="Carlson J."/>
            <person name="Kariba R."/>
            <person name="Muthemba S."/>
            <person name="Knop K."/>
            <person name="Barton G.J."/>
            <person name="Sherwood A.V."/>
            <person name="Lopez-Montes A."/>
            <person name="Asiedu R."/>
            <person name="Jamnadass R."/>
            <person name="Muchugi A."/>
            <person name="Goodstein D."/>
            <person name="Egesi C.N."/>
            <person name="Featherston J."/>
            <person name="Asfaw A."/>
            <person name="Simpson G.G."/>
            <person name="Dolezel J."/>
            <person name="Hendre P.S."/>
            <person name="Van Deynze A."/>
            <person name="Kumar P.L."/>
            <person name="Obidiegwu J.E."/>
            <person name="Bhattacharjee R."/>
            <person name="Rokhsar D.S."/>
        </authorList>
    </citation>
    <scope>NUCLEOTIDE SEQUENCE [LARGE SCALE GENOMIC DNA]</scope>
    <source>
        <strain evidence="2">cv. TDa95/00328</strain>
    </source>
</reference>
<evidence type="ECO:0000313" key="2">
    <source>
        <dbReference type="Proteomes" id="UP000827976"/>
    </source>
</evidence>
<protein>
    <submittedName>
        <fullName evidence="1">Calcium-binding protein CML protein</fullName>
    </submittedName>
</protein>
<comment type="caution">
    <text evidence="1">The sequence shown here is derived from an EMBL/GenBank/DDBJ whole genome shotgun (WGS) entry which is preliminary data.</text>
</comment>
<dbReference type="Proteomes" id="UP000827976">
    <property type="component" value="Chromosome 8"/>
</dbReference>
<organism evidence="1 2">
    <name type="scientific">Dioscorea alata</name>
    <name type="common">Purple yam</name>
    <dbReference type="NCBI Taxonomy" id="55571"/>
    <lineage>
        <taxon>Eukaryota</taxon>
        <taxon>Viridiplantae</taxon>
        <taxon>Streptophyta</taxon>
        <taxon>Embryophyta</taxon>
        <taxon>Tracheophyta</taxon>
        <taxon>Spermatophyta</taxon>
        <taxon>Magnoliopsida</taxon>
        <taxon>Liliopsida</taxon>
        <taxon>Dioscoreales</taxon>
        <taxon>Dioscoreaceae</taxon>
        <taxon>Dioscorea</taxon>
    </lineage>
</organism>
<gene>
    <name evidence="1" type="ORF">IHE45_08G041500</name>
</gene>
<proteinExistence type="predicted"/>
<keyword evidence="2" id="KW-1185">Reference proteome</keyword>
<sequence>MSSKPAPSFPTLSIFNSILIFPFFSSIFLETYIYLTNHKALSQTPNIKTMLNSLNRPSFIQKLCCILSPKKLDKKPILMKHAASPAPDSTTACSSKSGEFERVFHYFDEDKDGKISPTELRNCMRTVGEELSAEDAEALVVSTDSDGDGLLGFEDFVKLVDVEGEEEKGRNLRDAFKVYEMEGRDCITPKSLRRALSKLGESKTVEECTKMINRFDLNGDGVLSFEEFSLMML</sequence>
<evidence type="ECO:0000313" key="1">
    <source>
        <dbReference type="EMBL" id="KAH7673979.1"/>
    </source>
</evidence>
<dbReference type="EMBL" id="CM037018">
    <property type="protein sequence ID" value="KAH7673979.1"/>
    <property type="molecule type" value="Genomic_DNA"/>
</dbReference>
<name>A0ACB7VIA3_DIOAL</name>